<dbReference type="FunFam" id="3.40.50.300:FF:000218">
    <property type="entry name" value="Multidrug ABC transporter ATP-binding protein"/>
    <property type="match status" value="1"/>
</dbReference>
<dbReference type="AlphaFoldDB" id="A0A1M6ECF5"/>
<dbReference type="GO" id="GO:0005886">
    <property type="term" value="C:plasma membrane"/>
    <property type="evidence" value="ECO:0007669"/>
    <property type="project" value="UniProtKB-SubCell"/>
</dbReference>
<feature type="transmembrane region" description="Helical" evidence="7">
    <location>
        <begin position="240"/>
        <end position="264"/>
    </location>
</feature>
<dbReference type="GO" id="GO:0016887">
    <property type="term" value="F:ATP hydrolysis activity"/>
    <property type="evidence" value="ECO:0007669"/>
    <property type="project" value="InterPro"/>
</dbReference>
<dbReference type="Gene3D" id="3.40.50.300">
    <property type="entry name" value="P-loop containing nucleotide triphosphate hydrolases"/>
    <property type="match status" value="1"/>
</dbReference>
<dbReference type="Pfam" id="PF00664">
    <property type="entry name" value="ABC_membrane"/>
    <property type="match status" value="1"/>
</dbReference>
<proteinExistence type="predicted"/>
<sequence length="571" mass="64920">MFKKFISFYKPHKKLFILDITAAFIVALCDLFYPMITRGLINDIIPNNNIRLLFIWAGVLFLIYVMKYFLNHFVQYWGHMVGVRMQADMREKVFNHLQTLPNSFFDENKNGVIMSRIVNDLMEISELAHHGPEDLFISSIMILGSFAILCTINIPLTLITFAFIPILVWFSLKNRIKMEKAFMESRVTIGELNAGLENSIAGVRVSKAFTNSKFESAKFKEDNKKFVGARQNAYKCMADFFSGMYFFIDVLDLIVLLAGGYFVYKKYIDFGDLVAYLLYIKMFMSPIRKLISFVEQYQSGVTGFKRYLELMEVEPEKDKENAVVLNNVEGNIEFKNVGFKYDKNNHILQDISFKVKAGQTLALVGPSGGGKTTICNLIPRFYEIDEGDILIDGKSVYDLKIESLRKNIGVVQQEVFLFTGTIRDNILYGNPKASEKEIITAAKLANIHDFIEGLPKGYDTYIGERGVKLSGGQKQRLSIARVFLKNPPILILDEATSALDNTTEYLIQKSLEKLSKGRTTIVVAHRLSTIKKADEIMVLTDEGIQERGTHEELLRAKGIYSNLNKLTTAAM</sequence>
<dbReference type="STRING" id="1121298.SAMN05444401_1528"/>
<dbReference type="InterPro" id="IPR039421">
    <property type="entry name" value="Type_1_exporter"/>
</dbReference>
<keyword evidence="11" id="KW-1185">Reference proteome</keyword>
<keyword evidence="6 7" id="KW-0472">Membrane</keyword>
<organism evidence="10 11">
    <name type="scientific">Clostridium amylolyticum</name>
    <dbReference type="NCBI Taxonomy" id="1121298"/>
    <lineage>
        <taxon>Bacteria</taxon>
        <taxon>Bacillati</taxon>
        <taxon>Bacillota</taxon>
        <taxon>Clostridia</taxon>
        <taxon>Eubacteriales</taxon>
        <taxon>Clostridiaceae</taxon>
        <taxon>Clostridium</taxon>
    </lineage>
</organism>
<keyword evidence="4 10" id="KW-0067">ATP-binding</keyword>
<feature type="domain" description="ABC transporter" evidence="8">
    <location>
        <begin position="332"/>
        <end position="566"/>
    </location>
</feature>
<feature type="domain" description="ABC transmembrane type-1" evidence="9">
    <location>
        <begin position="17"/>
        <end position="299"/>
    </location>
</feature>
<keyword evidence="3" id="KW-0547">Nucleotide-binding</keyword>
<dbReference type="GO" id="GO:0015421">
    <property type="term" value="F:ABC-type oligopeptide transporter activity"/>
    <property type="evidence" value="ECO:0007669"/>
    <property type="project" value="TreeGrafter"/>
</dbReference>
<dbReference type="GO" id="GO:0005524">
    <property type="term" value="F:ATP binding"/>
    <property type="evidence" value="ECO:0007669"/>
    <property type="project" value="UniProtKB-KW"/>
</dbReference>
<feature type="transmembrane region" description="Helical" evidence="7">
    <location>
        <begin position="53"/>
        <end position="70"/>
    </location>
</feature>
<evidence type="ECO:0000313" key="11">
    <source>
        <dbReference type="Proteomes" id="UP000184080"/>
    </source>
</evidence>
<comment type="subcellular location">
    <subcellularLocation>
        <location evidence="1">Cell membrane</location>
        <topology evidence="1">Multi-pass membrane protein</topology>
    </subcellularLocation>
</comment>
<evidence type="ECO:0000256" key="6">
    <source>
        <dbReference type="ARBA" id="ARBA00023136"/>
    </source>
</evidence>
<protein>
    <submittedName>
        <fullName evidence="10">ATP-binding cassette, subfamily B</fullName>
    </submittedName>
</protein>
<dbReference type="InterPro" id="IPR003593">
    <property type="entry name" value="AAA+_ATPase"/>
</dbReference>
<feature type="transmembrane region" description="Helical" evidence="7">
    <location>
        <begin position="15"/>
        <end position="33"/>
    </location>
</feature>
<dbReference type="CDD" id="cd18549">
    <property type="entry name" value="ABC_6TM_YwjA_like"/>
    <property type="match status" value="1"/>
</dbReference>
<feature type="transmembrane region" description="Helical" evidence="7">
    <location>
        <begin position="140"/>
        <end position="170"/>
    </location>
</feature>
<evidence type="ECO:0000259" key="9">
    <source>
        <dbReference type="PROSITE" id="PS50929"/>
    </source>
</evidence>
<evidence type="ECO:0000256" key="1">
    <source>
        <dbReference type="ARBA" id="ARBA00004651"/>
    </source>
</evidence>
<dbReference type="PROSITE" id="PS00211">
    <property type="entry name" value="ABC_TRANSPORTER_1"/>
    <property type="match status" value="1"/>
</dbReference>
<dbReference type="RefSeq" id="WP_073005226.1">
    <property type="nucleotide sequence ID" value="NZ_FQZO01000002.1"/>
</dbReference>
<dbReference type="InterPro" id="IPR017871">
    <property type="entry name" value="ABC_transporter-like_CS"/>
</dbReference>
<evidence type="ECO:0000256" key="5">
    <source>
        <dbReference type="ARBA" id="ARBA00022989"/>
    </source>
</evidence>
<dbReference type="FunFam" id="1.20.1560.10:FF:000053">
    <property type="entry name" value="Multidrug ABC transporter ATP-binding protein"/>
    <property type="match status" value="1"/>
</dbReference>
<dbReference type="CDD" id="cd03251">
    <property type="entry name" value="ABCC_MsbA"/>
    <property type="match status" value="1"/>
</dbReference>
<dbReference type="SUPFAM" id="SSF90123">
    <property type="entry name" value="ABC transporter transmembrane region"/>
    <property type="match status" value="1"/>
</dbReference>
<dbReference type="Gene3D" id="1.20.1560.10">
    <property type="entry name" value="ABC transporter type 1, transmembrane domain"/>
    <property type="match status" value="1"/>
</dbReference>
<dbReference type="Proteomes" id="UP000184080">
    <property type="component" value="Unassembled WGS sequence"/>
</dbReference>
<dbReference type="InterPro" id="IPR011527">
    <property type="entry name" value="ABC1_TM_dom"/>
</dbReference>
<evidence type="ECO:0000256" key="2">
    <source>
        <dbReference type="ARBA" id="ARBA00022692"/>
    </source>
</evidence>
<dbReference type="InterPro" id="IPR036640">
    <property type="entry name" value="ABC1_TM_sf"/>
</dbReference>
<dbReference type="EMBL" id="FQZO01000002">
    <property type="protein sequence ID" value="SHI83103.1"/>
    <property type="molecule type" value="Genomic_DNA"/>
</dbReference>
<gene>
    <name evidence="10" type="ORF">SAMN05444401_1528</name>
</gene>
<dbReference type="OrthoDB" id="9762778at2"/>
<dbReference type="PROSITE" id="PS50929">
    <property type="entry name" value="ABC_TM1F"/>
    <property type="match status" value="1"/>
</dbReference>
<dbReference type="PROSITE" id="PS50893">
    <property type="entry name" value="ABC_TRANSPORTER_2"/>
    <property type="match status" value="1"/>
</dbReference>
<accession>A0A1M6ECF5</accession>
<dbReference type="SMART" id="SM00382">
    <property type="entry name" value="AAA"/>
    <property type="match status" value="1"/>
</dbReference>
<dbReference type="SUPFAM" id="SSF52540">
    <property type="entry name" value="P-loop containing nucleoside triphosphate hydrolases"/>
    <property type="match status" value="1"/>
</dbReference>
<dbReference type="InterPro" id="IPR003439">
    <property type="entry name" value="ABC_transporter-like_ATP-bd"/>
</dbReference>
<evidence type="ECO:0000256" key="3">
    <source>
        <dbReference type="ARBA" id="ARBA00022741"/>
    </source>
</evidence>
<dbReference type="PANTHER" id="PTHR43394:SF1">
    <property type="entry name" value="ATP-BINDING CASSETTE SUB-FAMILY B MEMBER 10, MITOCHONDRIAL"/>
    <property type="match status" value="1"/>
</dbReference>
<evidence type="ECO:0000313" key="10">
    <source>
        <dbReference type="EMBL" id="SHI83103.1"/>
    </source>
</evidence>
<evidence type="ECO:0000256" key="7">
    <source>
        <dbReference type="SAM" id="Phobius"/>
    </source>
</evidence>
<dbReference type="Pfam" id="PF00005">
    <property type="entry name" value="ABC_tran"/>
    <property type="match status" value="1"/>
</dbReference>
<evidence type="ECO:0000256" key="4">
    <source>
        <dbReference type="ARBA" id="ARBA00022840"/>
    </source>
</evidence>
<keyword evidence="5 7" id="KW-1133">Transmembrane helix</keyword>
<dbReference type="PANTHER" id="PTHR43394">
    <property type="entry name" value="ATP-DEPENDENT PERMEASE MDL1, MITOCHONDRIAL"/>
    <property type="match status" value="1"/>
</dbReference>
<evidence type="ECO:0000259" key="8">
    <source>
        <dbReference type="PROSITE" id="PS50893"/>
    </source>
</evidence>
<keyword evidence="2 7" id="KW-0812">Transmembrane</keyword>
<dbReference type="InterPro" id="IPR027417">
    <property type="entry name" value="P-loop_NTPase"/>
</dbReference>
<reference evidence="10 11" key="1">
    <citation type="submission" date="2016-11" db="EMBL/GenBank/DDBJ databases">
        <authorList>
            <person name="Jaros S."/>
            <person name="Januszkiewicz K."/>
            <person name="Wedrychowicz H."/>
        </authorList>
    </citation>
    <scope>NUCLEOTIDE SEQUENCE [LARGE SCALE GENOMIC DNA]</scope>
    <source>
        <strain evidence="10 11">DSM 21864</strain>
    </source>
</reference>
<name>A0A1M6ECF5_9CLOT</name>